<dbReference type="InterPro" id="IPR050583">
    <property type="entry name" value="Mycobacterial_A85_antigen"/>
</dbReference>
<dbReference type="SUPFAM" id="SSF53474">
    <property type="entry name" value="alpha/beta-Hydrolases"/>
    <property type="match status" value="1"/>
</dbReference>
<dbReference type="OrthoDB" id="9794761at2"/>
<dbReference type="PANTHER" id="PTHR48098:SF6">
    <property type="entry name" value="FERRI-BACILLIBACTIN ESTERASE BESA"/>
    <property type="match status" value="1"/>
</dbReference>
<reference evidence="1 2" key="1">
    <citation type="submission" date="2018-08" db="EMBL/GenBank/DDBJ databases">
        <title>Genomic Encyclopedia of Archaeal and Bacterial Type Strains, Phase II (KMG-II): from individual species to whole genera.</title>
        <authorList>
            <person name="Goeker M."/>
        </authorList>
    </citation>
    <scope>NUCLEOTIDE SEQUENCE [LARGE SCALE GENOMIC DNA]</scope>
    <source>
        <strain evidence="1 2">ATCC 27112</strain>
    </source>
</reference>
<proteinExistence type="predicted"/>
<dbReference type="AlphaFoldDB" id="A0A397RU13"/>
<dbReference type="Pfam" id="PF00756">
    <property type="entry name" value="Esterase"/>
    <property type="match status" value="1"/>
</dbReference>
<dbReference type="FunCoup" id="A0A397RU13">
    <property type="interactions" value="1"/>
</dbReference>
<name>A0A397RU13_9MOLU</name>
<sequence length="250" mass="30201">MVEKFNVYITPFGLSRRVEVYLPPNYYESNERYPVIYMYDGHNLFFNQDATYGKSWGLQEFMDFYKKKMIIIGVDCNHVGNERYYEYFPYHMKPMYLIEEYIDGRGKTYMDWLTGEFKEEMDKKYRTLPDRANTMIAGASMGGLMSLYSIVKYNHIFKYAACLSSAIMLCPNELKEDIRNSNISKDTRVYMDYGGREWNRDLIQKYHYEIQDEFVKKDIPFMFYFEPNGEHCEADWEKRIPIYMKFLFEN</sequence>
<dbReference type="InterPro" id="IPR000801">
    <property type="entry name" value="Esterase-like"/>
</dbReference>
<dbReference type="PANTHER" id="PTHR48098">
    <property type="entry name" value="ENTEROCHELIN ESTERASE-RELATED"/>
    <property type="match status" value="1"/>
</dbReference>
<dbReference type="InParanoid" id="A0A397RU13"/>
<dbReference type="EMBL" id="QXEV01000015">
    <property type="protein sequence ID" value="RIA75605.1"/>
    <property type="molecule type" value="Genomic_DNA"/>
</dbReference>
<dbReference type="GO" id="GO:0016787">
    <property type="term" value="F:hydrolase activity"/>
    <property type="evidence" value="ECO:0007669"/>
    <property type="project" value="UniProtKB-KW"/>
</dbReference>
<dbReference type="RefSeq" id="WP_119016472.1">
    <property type="nucleotide sequence ID" value="NZ_QXEV01000015.1"/>
</dbReference>
<evidence type="ECO:0000313" key="1">
    <source>
        <dbReference type="EMBL" id="RIA75605.1"/>
    </source>
</evidence>
<comment type="caution">
    <text evidence="1">The sequence shown here is derived from an EMBL/GenBank/DDBJ whole genome shotgun (WGS) entry which is preliminary data.</text>
</comment>
<accession>A0A397RU13</accession>
<evidence type="ECO:0000313" key="2">
    <source>
        <dbReference type="Proteomes" id="UP000266506"/>
    </source>
</evidence>
<dbReference type="Gene3D" id="3.40.50.1820">
    <property type="entry name" value="alpha/beta hydrolase"/>
    <property type="match status" value="1"/>
</dbReference>
<dbReference type="Proteomes" id="UP000266506">
    <property type="component" value="Unassembled WGS sequence"/>
</dbReference>
<protein>
    <submittedName>
        <fullName evidence="1">Putative alpha/beta superfamily hydrolase</fullName>
    </submittedName>
</protein>
<keyword evidence="2" id="KW-1185">Reference proteome</keyword>
<organism evidence="1 2">
    <name type="scientific">Anaeroplasma bactoclasticum</name>
    <dbReference type="NCBI Taxonomy" id="2088"/>
    <lineage>
        <taxon>Bacteria</taxon>
        <taxon>Bacillati</taxon>
        <taxon>Mycoplasmatota</taxon>
        <taxon>Mollicutes</taxon>
        <taxon>Anaeroplasmatales</taxon>
        <taxon>Anaeroplasmataceae</taxon>
        <taxon>Anaeroplasma</taxon>
    </lineage>
</organism>
<keyword evidence="1" id="KW-0378">Hydrolase</keyword>
<dbReference type="InterPro" id="IPR029058">
    <property type="entry name" value="AB_hydrolase_fold"/>
</dbReference>
<gene>
    <name evidence="1" type="ORF">EI71_01343</name>
</gene>